<accession>A0A371FMM1</accession>
<dbReference type="InterPro" id="IPR045874">
    <property type="entry name" value="LRK10/LRL21-25-like"/>
</dbReference>
<evidence type="ECO:0000256" key="5">
    <source>
        <dbReference type="ARBA" id="ARBA00022989"/>
    </source>
</evidence>
<dbReference type="GO" id="GO:0016020">
    <property type="term" value="C:membrane"/>
    <property type="evidence" value="ECO:0007669"/>
    <property type="project" value="UniProtKB-SubCell"/>
</dbReference>
<evidence type="ECO:0000256" key="9">
    <source>
        <dbReference type="SAM" id="Phobius"/>
    </source>
</evidence>
<dbReference type="InterPro" id="IPR011009">
    <property type="entry name" value="Kinase-like_dom_sf"/>
</dbReference>
<dbReference type="GO" id="GO:0005524">
    <property type="term" value="F:ATP binding"/>
    <property type="evidence" value="ECO:0007669"/>
    <property type="project" value="UniProtKB-UniRule"/>
</dbReference>
<feature type="non-terminal residue" evidence="10">
    <location>
        <position position="218"/>
    </location>
</feature>
<protein>
    <submittedName>
        <fullName evidence="10">Rust resistance kinase Lr10</fullName>
    </submittedName>
</protein>
<keyword evidence="7" id="KW-0325">Glycoprotein</keyword>
<name>A0A371FMM1_MUCPR</name>
<dbReference type="STRING" id="157652.A0A371FMM1"/>
<evidence type="ECO:0000256" key="2">
    <source>
        <dbReference type="ARBA" id="ARBA00022527"/>
    </source>
</evidence>
<organism evidence="10 11">
    <name type="scientific">Mucuna pruriens</name>
    <name type="common">Velvet bean</name>
    <name type="synonym">Dolichos pruriens</name>
    <dbReference type="NCBI Taxonomy" id="157652"/>
    <lineage>
        <taxon>Eukaryota</taxon>
        <taxon>Viridiplantae</taxon>
        <taxon>Streptophyta</taxon>
        <taxon>Embryophyta</taxon>
        <taxon>Tracheophyta</taxon>
        <taxon>Spermatophyta</taxon>
        <taxon>Magnoliopsida</taxon>
        <taxon>eudicotyledons</taxon>
        <taxon>Gunneridae</taxon>
        <taxon>Pentapetalae</taxon>
        <taxon>rosids</taxon>
        <taxon>fabids</taxon>
        <taxon>Fabales</taxon>
        <taxon>Fabaceae</taxon>
        <taxon>Papilionoideae</taxon>
        <taxon>50 kb inversion clade</taxon>
        <taxon>NPAAA clade</taxon>
        <taxon>indigoferoid/millettioid clade</taxon>
        <taxon>Phaseoleae</taxon>
        <taxon>Mucuna</taxon>
    </lineage>
</organism>
<keyword evidence="10" id="KW-0418">Kinase</keyword>
<dbReference type="AlphaFoldDB" id="A0A371FMM1"/>
<dbReference type="GO" id="GO:0004674">
    <property type="term" value="F:protein serine/threonine kinase activity"/>
    <property type="evidence" value="ECO:0007669"/>
    <property type="project" value="UniProtKB-KW"/>
</dbReference>
<feature type="non-terminal residue" evidence="10">
    <location>
        <position position="1"/>
    </location>
</feature>
<comment type="caution">
    <text evidence="10">The sequence shown here is derived from an EMBL/GenBank/DDBJ whole genome shotgun (WGS) entry which is preliminary data.</text>
</comment>
<keyword evidence="5 9" id="KW-1133">Transmembrane helix</keyword>
<gene>
    <name evidence="10" type="primary">LRK10</name>
    <name evidence="10" type="ORF">CR513_40161</name>
</gene>
<keyword evidence="8" id="KW-0067">ATP-binding</keyword>
<sequence length="218" mass="24343">AKAEIAFGIGIVNNCSELSRGELATVGIPESVKLILTNIDYKQQIIRLTDPMVCLTREVLNLNLSASRFQFRINYYVKRLSRSVSIANQKGTRGWKNDTAKHEVHCFAGHEGLSIAPMNTGQTSISDLLSASILGLLYLILLIGAVYYIYDSYNLQKLSLKPIKYSYAEIKRIANNFEDKLGEGAYGTVFRGRISKEVTIVVVKILNNSQGKWGRVHQ</sequence>
<dbReference type="SUPFAM" id="SSF56112">
    <property type="entry name" value="Protein kinase-like (PK-like)"/>
    <property type="match status" value="1"/>
</dbReference>
<feature type="binding site" evidence="8">
    <location>
        <position position="204"/>
    </location>
    <ligand>
        <name>ATP</name>
        <dbReference type="ChEBI" id="CHEBI:30616"/>
    </ligand>
</feature>
<keyword evidence="6 9" id="KW-0472">Membrane</keyword>
<dbReference type="PROSITE" id="PS00107">
    <property type="entry name" value="PROTEIN_KINASE_ATP"/>
    <property type="match status" value="1"/>
</dbReference>
<dbReference type="InterPro" id="IPR017441">
    <property type="entry name" value="Protein_kinase_ATP_BS"/>
</dbReference>
<comment type="subcellular location">
    <subcellularLocation>
        <location evidence="1">Membrane</location>
        <topology evidence="1">Single-pass type I membrane protein</topology>
    </subcellularLocation>
</comment>
<dbReference type="Proteomes" id="UP000257109">
    <property type="component" value="Unassembled WGS sequence"/>
</dbReference>
<dbReference type="EMBL" id="QJKJ01008546">
    <property type="protein sequence ID" value="RDX79420.1"/>
    <property type="molecule type" value="Genomic_DNA"/>
</dbReference>
<dbReference type="PANTHER" id="PTHR27009">
    <property type="entry name" value="RUST RESISTANCE KINASE LR10-RELATED"/>
    <property type="match status" value="1"/>
</dbReference>
<keyword evidence="8" id="KW-0547">Nucleotide-binding</keyword>
<evidence type="ECO:0000313" key="11">
    <source>
        <dbReference type="Proteomes" id="UP000257109"/>
    </source>
</evidence>
<keyword evidence="4" id="KW-0732">Signal</keyword>
<keyword evidence="3 9" id="KW-0812">Transmembrane</keyword>
<feature type="transmembrane region" description="Helical" evidence="9">
    <location>
        <begin position="128"/>
        <end position="150"/>
    </location>
</feature>
<evidence type="ECO:0000256" key="3">
    <source>
        <dbReference type="ARBA" id="ARBA00022692"/>
    </source>
</evidence>
<evidence type="ECO:0000256" key="1">
    <source>
        <dbReference type="ARBA" id="ARBA00004479"/>
    </source>
</evidence>
<reference evidence="10" key="1">
    <citation type="submission" date="2018-05" db="EMBL/GenBank/DDBJ databases">
        <title>Draft genome of Mucuna pruriens seed.</title>
        <authorList>
            <person name="Nnadi N.E."/>
            <person name="Vos R."/>
            <person name="Hasami M.H."/>
            <person name="Devisetty U.K."/>
            <person name="Aguiy J.C."/>
        </authorList>
    </citation>
    <scope>NUCLEOTIDE SEQUENCE [LARGE SCALE GENOMIC DNA]</scope>
    <source>
        <strain evidence="10">JCA_2017</strain>
    </source>
</reference>
<keyword evidence="10" id="KW-0808">Transferase</keyword>
<evidence type="ECO:0000313" key="10">
    <source>
        <dbReference type="EMBL" id="RDX79420.1"/>
    </source>
</evidence>
<keyword evidence="11" id="KW-1185">Reference proteome</keyword>
<keyword evidence="2" id="KW-0723">Serine/threonine-protein kinase</keyword>
<proteinExistence type="predicted"/>
<evidence type="ECO:0000256" key="4">
    <source>
        <dbReference type="ARBA" id="ARBA00022729"/>
    </source>
</evidence>
<dbReference type="Gene3D" id="3.30.200.20">
    <property type="entry name" value="Phosphorylase Kinase, domain 1"/>
    <property type="match status" value="1"/>
</dbReference>
<dbReference type="OrthoDB" id="1435815at2759"/>
<evidence type="ECO:0000256" key="8">
    <source>
        <dbReference type="PROSITE-ProRule" id="PRU10141"/>
    </source>
</evidence>
<evidence type="ECO:0000256" key="6">
    <source>
        <dbReference type="ARBA" id="ARBA00023136"/>
    </source>
</evidence>
<evidence type="ECO:0000256" key="7">
    <source>
        <dbReference type="ARBA" id="ARBA00023180"/>
    </source>
</evidence>